<feature type="region of interest" description="Disordered" evidence="1">
    <location>
        <begin position="124"/>
        <end position="193"/>
    </location>
</feature>
<feature type="compositionally biased region" description="Low complexity" evidence="1">
    <location>
        <begin position="285"/>
        <end position="298"/>
    </location>
</feature>
<accession>A0ABM5EDC1</accession>
<feature type="region of interest" description="Disordered" evidence="1">
    <location>
        <begin position="285"/>
        <end position="335"/>
    </location>
</feature>
<name>A0ABM5EDC1_VICPA</name>
<reference evidence="3" key="1">
    <citation type="submission" date="2025-08" db="UniProtKB">
        <authorList>
            <consortium name="RefSeq"/>
        </authorList>
    </citation>
    <scope>IDENTIFICATION</scope>
</reference>
<dbReference type="RefSeq" id="XP_072831148.1">
    <property type="nucleotide sequence ID" value="XM_072975047.1"/>
</dbReference>
<evidence type="ECO:0000256" key="1">
    <source>
        <dbReference type="SAM" id="MobiDB-lite"/>
    </source>
</evidence>
<feature type="region of interest" description="Disordered" evidence="1">
    <location>
        <begin position="1"/>
        <end position="32"/>
    </location>
</feature>
<feature type="compositionally biased region" description="Pro residues" evidence="1">
    <location>
        <begin position="171"/>
        <end position="186"/>
    </location>
</feature>
<evidence type="ECO:0000313" key="2">
    <source>
        <dbReference type="Proteomes" id="UP001652581"/>
    </source>
</evidence>
<proteinExistence type="predicted"/>
<dbReference type="GeneID" id="102529064"/>
<keyword evidence="2" id="KW-1185">Reference proteome</keyword>
<gene>
    <name evidence="3" type="primary">ZNF683</name>
</gene>
<evidence type="ECO:0000313" key="3">
    <source>
        <dbReference type="RefSeq" id="XP_072831148.1"/>
    </source>
</evidence>
<organism evidence="2 3">
    <name type="scientific">Vicugna pacos</name>
    <name type="common">Alpaca</name>
    <name type="synonym">Lama pacos</name>
    <dbReference type="NCBI Taxonomy" id="30538"/>
    <lineage>
        <taxon>Eukaryota</taxon>
        <taxon>Metazoa</taxon>
        <taxon>Chordata</taxon>
        <taxon>Craniata</taxon>
        <taxon>Vertebrata</taxon>
        <taxon>Euteleostomi</taxon>
        <taxon>Mammalia</taxon>
        <taxon>Eutheria</taxon>
        <taxon>Laurasiatheria</taxon>
        <taxon>Artiodactyla</taxon>
        <taxon>Tylopoda</taxon>
        <taxon>Camelidae</taxon>
        <taxon>Vicugna</taxon>
    </lineage>
</organism>
<dbReference type="Proteomes" id="UP001652581">
    <property type="component" value="Chromosome 13"/>
</dbReference>
<sequence>MPGGGEVGRWKPKPAGTSAEPADSGGMKGEPAPELGCCQKTKLLGSTRGSLSPSLDFQLCQGDQVFPACRPLPDTVDAHGSSCASWLCPLTLAPATSALLACPQGLDLYLCALQSAPLGTASQGLREDALSTRHQPPRLHAGSSSDEKLKAKYPPSRDEMESQPERVGEGPPCPSLSPHNSSPPNPWQNKKSPSPLAFHSCPLPAPISKEFPPHLHPFYPAYPLLLPPPYLVTYEGLPSVQCPPLFMLPQDTSFTTMAVPGLLMSVSEPGHSSAQGETLHLYPGASQASGQTQTSQAQNPGPTAARTYSTGLERPGRVVPAKRAPPGSQAGSAALPYPLKKENGKILYECNVCGKSFGQLSNLKWGAPVPVCPVPEELHPARPPAEAPPGAYWGAAPRMPDVPQALQQLQQPQDAPAPALRSPALPVHCLPKSLHPVRSPEAAPSAARPTALWPCSHPPSPGVSGLPCPMAPGVIRSCGGTIREADGLGCG</sequence>
<protein>
    <submittedName>
        <fullName evidence="3">Tissue-resident T-cell transcription regulator protein ZNF683 isoform X10</fullName>
    </submittedName>
</protein>
<feature type="compositionally biased region" description="Basic and acidic residues" evidence="1">
    <location>
        <begin position="145"/>
        <end position="168"/>
    </location>
</feature>